<evidence type="ECO:0000256" key="4">
    <source>
        <dbReference type="ARBA" id="ARBA00022737"/>
    </source>
</evidence>
<keyword evidence="6 9" id="KW-1015">Disulfide bond</keyword>
<accession>K1QX14</accession>
<dbReference type="SMART" id="SM00135">
    <property type="entry name" value="LY"/>
    <property type="match status" value="2"/>
</dbReference>
<evidence type="ECO:0000256" key="6">
    <source>
        <dbReference type="ARBA" id="ARBA00023157"/>
    </source>
</evidence>
<dbReference type="InterPro" id="IPR051221">
    <property type="entry name" value="LDLR-related"/>
</dbReference>
<evidence type="ECO:0000256" key="1">
    <source>
        <dbReference type="ARBA" id="ARBA00004167"/>
    </source>
</evidence>
<gene>
    <name evidence="10" type="ORF">CGI_10018357</name>
</gene>
<keyword evidence="7 10" id="KW-0675">Receptor</keyword>
<keyword evidence="10" id="KW-0449">Lipoprotein</keyword>
<sequence>MQAKLPSAFFFLVVLIWVTAVTYTRAPFETLSPYVSCNPNYERCPGEEVCIPLSKFCDKKKDCYLGGDESSCNVTFRTSCDTLKCTDNCTKTIAGPKCYCDSDKFTKVSEQNNTCIKYNPCDYHEGICDQKCSFNDTTNKVTCSCVSGYGSDGNQCFPLDDDVLNSTLRLNHSSPEANYIRTVDFDHRKQLVCWIMYRPSPIDKSTMKCMNQTTQKIMEIPTEVSFETIGSMAYDWINENWYFLDVSNNRIILCNSDGQKCVGIVDFGNNLVPQTLVLEPNLGLMFYTVKSKTMGWSICQAHLDGSNSSTLVDKIEKLYSPHGITIDFANQQLYWVDHIKDTIERININGGAINRNTITRLKTSINRGISILGNYIYVTSNDEDVKMSQIHRWNRSVSAVEYKHINLPDPYQLQIYHPLRQPTINSTPKSPG</sequence>
<comment type="subcellular location">
    <subcellularLocation>
        <location evidence="1">Membrane</location>
        <topology evidence="1">Single-pass membrane protein</topology>
    </subcellularLocation>
</comment>
<comment type="caution">
    <text evidence="9">Lacks conserved residue(s) required for the propagation of feature annotation.</text>
</comment>
<evidence type="ECO:0000256" key="3">
    <source>
        <dbReference type="ARBA" id="ARBA00022583"/>
    </source>
</evidence>
<dbReference type="InParanoid" id="K1QX14"/>
<dbReference type="CDD" id="cd00112">
    <property type="entry name" value="LDLa"/>
    <property type="match status" value="1"/>
</dbReference>
<dbReference type="EMBL" id="JH817458">
    <property type="protein sequence ID" value="EKC35704.1"/>
    <property type="molecule type" value="Genomic_DNA"/>
</dbReference>
<keyword evidence="5" id="KW-0472">Membrane</keyword>
<dbReference type="GO" id="GO:0005886">
    <property type="term" value="C:plasma membrane"/>
    <property type="evidence" value="ECO:0007669"/>
    <property type="project" value="TreeGrafter"/>
</dbReference>
<dbReference type="HOGENOM" id="CLU_635008_0_0_1"/>
<feature type="disulfide bond" evidence="9">
    <location>
        <begin position="57"/>
        <end position="72"/>
    </location>
</feature>
<organism evidence="10">
    <name type="scientific">Magallana gigas</name>
    <name type="common">Pacific oyster</name>
    <name type="synonym">Crassostrea gigas</name>
    <dbReference type="NCBI Taxonomy" id="29159"/>
    <lineage>
        <taxon>Eukaryota</taxon>
        <taxon>Metazoa</taxon>
        <taxon>Spiralia</taxon>
        <taxon>Lophotrochozoa</taxon>
        <taxon>Mollusca</taxon>
        <taxon>Bivalvia</taxon>
        <taxon>Autobranchia</taxon>
        <taxon>Pteriomorphia</taxon>
        <taxon>Ostreida</taxon>
        <taxon>Ostreoidea</taxon>
        <taxon>Ostreidae</taxon>
        <taxon>Magallana</taxon>
    </lineage>
</organism>
<evidence type="ECO:0000256" key="2">
    <source>
        <dbReference type="ARBA" id="ARBA00022536"/>
    </source>
</evidence>
<proteinExistence type="predicted"/>
<dbReference type="InterPro" id="IPR002172">
    <property type="entry name" value="LDrepeatLR_classA_rpt"/>
</dbReference>
<keyword evidence="3" id="KW-0254">Endocytosis</keyword>
<dbReference type="InterPro" id="IPR036055">
    <property type="entry name" value="LDL_receptor-like_sf"/>
</dbReference>
<dbReference type="SUPFAM" id="SSF57424">
    <property type="entry name" value="LDL receptor-like module"/>
    <property type="match status" value="1"/>
</dbReference>
<dbReference type="InterPro" id="IPR000033">
    <property type="entry name" value="LDLR_classB_rpt"/>
</dbReference>
<keyword evidence="8" id="KW-0325">Glycoprotein</keyword>
<evidence type="ECO:0000313" key="10">
    <source>
        <dbReference type="EMBL" id="EKC35704.1"/>
    </source>
</evidence>
<dbReference type="PROSITE" id="PS50068">
    <property type="entry name" value="LDLRA_2"/>
    <property type="match status" value="1"/>
</dbReference>
<evidence type="ECO:0000256" key="9">
    <source>
        <dbReference type="PROSITE-ProRule" id="PRU00124"/>
    </source>
</evidence>
<dbReference type="PANTHER" id="PTHR22722">
    <property type="entry name" value="LOW-DENSITY LIPOPROTEIN RECEPTOR-RELATED PROTEIN 2-RELATED"/>
    <property type="match status" value="1"/>
</dbReference>
<keyword evidence="2" id="KW-0245">EGF-like domain</keyword>
<dbReference type="Gene3D" id="4.10.400.10">
    <property type="entry name" value="Low-density Lipoprotein Receptor"/>
    <property type="match status" value="1"/>
</dbReference>
<evidence type="ECO:0000256" key="8">
    <source>
        <dbReference type="ARBA" id="ARBA00023180"/>
    </source>
</evidence>
<dbReference type="GO" id="GO:0043235">
    <property type="term" value="C:receptor complex"/>
    <property type="evidence" value="ECO:0007669"/>
    <property type="project" value="TreeGrafter"/>
</dbReference>
<dbReference type="SMART" id="SM00192">
    <property type="entry name" value="LDLa"/>
    <property type="match status" value="1"/>
</dbReference>
<protein>
    <submittedName>
        <fullName evidence="10">Low-density lipoprotein receptor-related protein 1</fullName>
    </submittedName>
</protein>
<dbReference type="GO" id="GO:0006897">
    <property type="term" value="P:endocytosis"/>
    <property type="evidence" value="ECO:0007669"/>
    <property type="project" value="UniProtKB-KW"/>
</dbReference>
<evidence type="ECO:0000256" key="7">
    <source>
        <dbReference type="ARBA" id="ARBA00023170"/>
    </source>
</evidence>
<reference evidence="10" key="1">
    <citation type="journal article" date="2012" name="Nature">
        <title>The oyster genome reveals stress adaptation and complexity of shell formation.</title>
        <authorList>
            <person name="Zhang G."/>
            <person name="Fang X."/>
            <person name="Guo X."/>
            <person name="Li L."/>
            <person name="Luo R."/>
            <person name="Xu F."/>
            <person name="Yang P."/>
            <person name="Zhang L."/>
            <person name="Wang X."/>
            <person name="Qi H."/>
            <person name="Xiong Z."/>
            <person name="Que H."/>
            <person name="Xie Y."/>
            <person name="Holland P.W."/>
            <person name="Paps J."/>
            <person name="Zhu Y."/>
            <person name="Wu F."/>
            <person name="Chen Y."/>
            <person name="Wang J."/>
            <person name="Peng C."/>
            <person name="Meng J."/>
            <person name="Yang L."/>
            <person name="Liu J."/>
            <person name="Wen B."/>
            <person name="Zhang N."/>
            <person name="Huang Z."/>
            <person name="Zhu Q."/>
            <person name="Feng Y."/>
            <person name="Mount A."/>
            <person name="Hedgecock D."/>
            <person name="Xu Z."/>
            <person name="Liu Y."/>
            <person name="Domazet-Loso T."/>
            <person name="Du Y."/>
            <person name="Sun X."/>
            <person name="Zhang S."/>
            <person name="Liu B."/>
            <person name="Cheng P."/>
            <person name="Jiang X."/>
            <person name="Li J."/>
            <person name="Fan D."/>
            <person name="Wang W."/>
            <person name="Fu W."/>
            <person name="Wang T."/>
            <person name="Wang B."/>
            <person name="Zhang J."/>
            <person name="Peng Z."/>
            <person name="Li Y."/>
            <person name="Li N."/>
            <person name="Wang J."/>
            <person name="Chen M."/>
            <person name="He Y."/>
            <person name="Tan F."/>
            <person name="Song X."/>
            <person name="Zheng Q."/>
            <person name="Huang R."/>
            <person name="Yang H."/>
            <person name="Du X."/>
            <person name="Chen L."/>
            <person name="Yang M."/>
            <person name="Gaffney P.M."/>
            <person name="Wang S."/>
            <person name="Luo L."/>
            <person name="She Z."/>
            <person name="Ming Y."/>
            <person name="Huang W."/>
            <person name="Zhang S."/>
            <person name="Huang B."/>
            <person name="Zhang Y."/>
            <person name="Qu T."/>
            <person name="Ni P."/>
            <person name="Miao G."/>
            <person name="Wang J."/>
            <person name="Wang Q."/>
            <person name="Steinberg C.E."/>
            <person name="Wang H."/>
            <person name="Li N."/>
            <person name="Qian L."/>
            <person name="Zhang G."/>
            <person name="Li Y."/>
            <person name="Yang H."/>
            <person name="Liu X."/>
            <person name="Wang J."/>
            <person name="Yin Y."/>
            <person name="Wang J."/>
        </authorList>
    </citation>
    <scope>NUCLEOTIDE SEQUENCE [LARGE SCALE GENOMIC DNA]</scope>
    <source>
        <strain evidence="10">05x7-T-G4-1.051#20</strain>
    </source>
</reference>
<name>K1QX14_MAGGI</name>
<dbReference type="InterPro" id="IPR011042">
    <property type="entry name" value="6-blade_b-propeller_TolB-like"/>
</dbReference>
<keyword evidence="4" id="KW-0677">Repeat</keyword>
<dbReference type="AlphaFoldDB" id="K1QX14"/>
<dbReference type="SUPFAM" id="SSF63825">
    <property type="entry name" value="YWTD domain"/>
    <property type="match status" value="1"/>
</dbReference>
<dbReference type="Gene3D" id="2.120.10.30">
    <property type="entry name" value="TolB, C-terminal domain"/>
    <property type="match status" value="1"/>
</dbReference>
<evidence type="ECO:0000256" key="5">
    <source>
        <dbReference type="ARBA" id="ARBA00023136"/>
    </source>
</evidence>